<dbReference type="GO" id="GO:0005886">
    <property type="term" value="C:plasma membrane"/>
    <property type="evidence" value="ECO:0007669"/>
    <property type="project" value="TreeGrafter"/>
</dbReference>
<dbReference type="PANTHER" id="PTHR12483">
    <property type="entry name" value="SOLUTE CARRIER FAMILY 31 COPPER TRANSPORTERS"/>
    <property type="match status" value="1"/>
</dbReference>
<dbReference type="GO" id="GO:0005375">
    <property type="term" value="F:copper ion transmembrane transporter activity"/>
    <property type="evidence" value="ECO:0007669"/>
    <property type="project" value="UniProtKB-UniRule"/>
</dbReference>
<evidence type="ECO:0000256" key="5">
    <source>
        <dbReference type="RuleBase" id="RU367022"/>
    </source>
</evidence>
<proteinExistence type="inferred from homology"/>
<dbReference type="EMBL" id="GECU01011888">
    <property type="protein sequence ID" value="JAS95818.1"/>
    <property type="molecule type" value="Transcribed_RNA"/>
</dbReference>
<name>A0A1B6J9J4_9HEMI</name>
<keyword evidence="4 5" id="KW-0472">Membrane</keyword>
<keyword evidence="5" id="KW-0813">Transport</keyword>
<comment type="subcellular location">
    <subcellularLocation>
        <location evidence="1 5">Membrane</location>
        <topology evidence="1 5">Multi-pass membrane protein</topology>
    </subcellularLocation>
</comment>
<feature type="transmembrane region" description="Helical" evidence="5">
    <location>
        <begin position="86"/>
        <end position="106"/>
    </location>
</feature>
<evidence type="ECO:0000313" key="6">
    <source>
        <dbReference type="EMBL" id="JAS95818.1"/>
    </source>
</evidence>
<reference evidence="6" key="1">
    <citation type="submission" date="2015-11" db="EMBL/GenBank/DDBJ databases">
        <title>De novo transcriptome assembly of four potential Pierce s Disease insect vectors from Arizona vineyards.</title>
        <authorList>
            <person name="Tassone E.E."/>
        </authorList>
    </citation>
    <scope>NUCLEOTIDE SEQUENCE</scope>
</reference>
<dbReference type="PANTHER" id="PTHR12483:SF27">
    <property type="entry name" value="COPPER TRANSPORT PROTEIN CTR1"/>
    <property type="match status" value="1"/>
</dbReference>
<feature type="transmembrane region" description="Helical" evidence="5">
    <location>
        <begin position="112"/>
        <end position="131"/>
    </location>
</feature>
<keyword evidence="2 5" id="KW-0812">Transmembrane</keyword>
<evidence type="ECO:0000256" key="4">
    <source>
        <dbReference type="ARBA" id="ARBA00023136"/>
    </source>
</evidence>
<evidence type="ECO:0000256" key="1">
    <source>
        <dbReference type="ARBA" id="ARBA00004141"/>
    </source>
</evidence>
<protein>
    <recommendedName>
        <fullName evidence="5">Copper transport protein</fullName>
    </recommendedName>
</protein>
<keyword evidence="5" id="KW-0406">Ion transport</keyword>
<comment type="similarity">
    <text evidence="5">Belongs to the copper transporter (Ctr) (TC 1.A.56) family. SLC31A subfamily.</text>
</comment>
<keyword evidence="5" id="KW-0187">Copper transport</keyword>
<dbReference type="InterPro" id="IPR007274">
    <property type="entry name" value="Cop_transporter"/>
</dbReference>
<sequence length="186" mass="20716">MHNSFWFDFHIEDFLFQGLNINTVSGLLLLCLALTGLAVTFEALKVFQTGIKSALLFPKFSANASSSHDDTTLLGDFSGNIGRRKIYYFIEVSLYMIQVILGYLLMLSVMTYNGYVAMAILFGFAVGYALFGQTLIERRLKSIQFKIPCNHCLGSERKASADITVLDEEASSSSRIQADNLPEILD</sequence>
<keyword evidence="5" id="KW-0186">Copper</keyword>
<evidence type="ECO:0000256" key="3">
    <source>
        <dbReference type="ARBA" id="ARBA00022989"/>
    </source>
</evidence>
<dbReference type="AlphaFoldDB" id="A0A1B6J9J4"/>
<accession>A0A1B6J9J4</accession>
<feature type="transmembrane region" description="Helical" evidence="5">
    <location>
        <begin position="24"/>
        <end position="44"/>
    </location>
</feature>
<gene>
    <name evidence="6" type="ORF">g.25251</name>
</gene>
<keyword evidence="3 5" id="KW-1133">Transmembrane helix</keyword>
<evidence type="ECO:0000256" key="2">
    <source>
        <dbReference type="ARBA" id="ARBA00022692"/>
    </source>
</evidence>
<dbReference type="Pfam" id="PF04145">
    <property type="entry name" value="Ctr"/>
    <property type="match status" value="1"/>
</dbReference>
<organism evidence="6">
    <name type="scientific">Homalodisca liturata</name>
    <dbReference type="NCBI Taxonomy" id="320908"/>
    <lineage>
        <taxon>Eukaryota</taxon>
        <taxon>Metazoa</taxon>
        <taxon>Ecdysozoa</taxon>
        <taxon>Arthropoda</taxon>
        <taxon>Hexapoda</taxon>
        <taxon>Insecta</taxon>
        <taxon>Pterygota</taxon>
        <taxon>Neoptera</taxon>
        <taxon>Paraneoptera</taxon>
        <taxon>Hemiptera</taxon>
        <taxon>Auchenorrhyncha</taxon>
        <taxon>Membracoidea</taxon>
        <taxon>Cicadellidae</taxon>
        <taxon>Cicadellinae</taxon>
        <taxon>Proconiini</taxon>
        <taxon>Homalodisca</taxon>
    </lineage>
</organism>